<keyword evidence="1" id="KW-0472">Membrane</keyword>
<evidence type="ECO:0000313" key="2">
    <source>
        <dbReference type="EMBL" id="KAK3610715.1"/>
    </source>
</evidence>
<keyword evidence="1" id="KW-0812">Transmembrane</keyword>
<dbReference type="EMBL" id="JAEAOA010001692">
    <property type="protein sequence ID" value="KAK3610715.1"/>
    <property type="molecule type" value="Genomic_DNA"/>
</dbReference>
<feature type="transmembrane region" description="Helical" evidence="1">
    <location>
        <begin position="70"/>
        <end position="89"/>
    </location>
</feature>
<reference evidence="2" key="3">
    <citation type="submission" date="2023-05" db="EMBL/GenBank/DDBJ databases">
        <authorList>
            <person name="Smith C.H."/>
        </authorList>
    </citation>
    <scope>NUCLEOTIDE SEQUENCE</scope>
    <source>
        <strain evidence="2">CHS0354</strain>
        <tissue evidence="2">Mantle</tissue>
    </source>
</reference>
<organism evidence="2 3">
    <name type="scientific">Potamilus streckersoni</name>
    <dbReference type="NCBI Taxonomy" id="2493646"/>
    <lineage>
        <taxon>Eukaryota</taxon>
        <taxon>Metazoa</taxon>
        <taxon>Spiralia</taxon>
        <taxon>Lophotrochozoa</taxon>
        <taxon>Mollusca</taxon>
        <taxon>Bivalvia</taxon>
        <taxon>Autobranchia</taxon>
        <taxon>Heteroconchia</taxon>
        <taxon>Palaeoheterodonta</taxon>
        <taxon>Unionida</taxon>
        <taxon>Unionoidea</taxon>
        <taxon>Unionidae</taxon>
        <taxon>Ambleminae</taxon>
        <taxon>Lampsilini</taxon>
        <taxon>Potamilus</taxon>
    </lineage>
</organism>
<reference evidence="2" key="1">
    <citation type="journal article" date="2021" name="Genome Biol. Evol.">
        <title>A High-Quality Reference Genome for a Parasitic Bivalve with Doubly Uniparental Inheritance (Bivalvia: Unionida).</title>
        <authorList>
            <person name="Smith C.H."/>
        </authorList>
    </citation>
    <scope>NUCLEOTIDE SEQUENCE</scope>
    <source>
        <strain evidence="2">CHS0354</strain>
    </source>
</reference>
<proteinExistence type="predicted"/>
<name>A0AAE0TI00_9BIVA</name>
<keyword evidence="1" id="KW-1133">Transmembrane helix</keyword>
<dbReference type="Proteomes" id="UP001195483">
    <property type="component" value="Unassembled WGS sequence"/>
</dbReference>
<sequence length="93" mass="10781">MCSIPIQCLSVLSSRPFCVTDDVELEQQLLAMYSLRIFGTICHHDEESTADLSTMLIRQHSNFYKVQGFLFKRFTVFSYYLAFIANIAFAKIR</sequence>
<accession>A0AAE0TI00</accession>
<keyword evidence="3" id="KW-1185">Reference proteome</keyword>
<gene>
    <name evidence="2" type="ORF">CHS0354_028108</name>
</gene>
<comment type="caution">
    <text evidence="2">The sequence shown here is derived from an EMBL/GenBank/DDBJ whole genome shotgun (WGS) entry which is preliminary data.</text>
</comment>
<protein>
    <submittedName>
        <fullName evidence="2">Uncharacterized protein</fullName>
    </submittedName>
</protein>
<reference evidence="2" key="2">
    <citation type="journal article" date="2021" name="Genome Biol. Evol.">
        <title>Developing a high-quality reference genome for a parasitic bivalve with doubly uniparental inheritance (Bivalvia: Unionida).</title>
        <authorList>
            <person name="Smith C.H."/>
        </authorList>
    </citation>
    <scope>NUCLEOTIDE SEQUENCE</scope>
    <source>
        <strain evidence="2">CHS0354</strain>
        <tissue evidence="2">Mantle</tissue>
    </source>
</reference>
<evidence type="ECO:0000256" key="1">
    <source>
        <dbReference type="SAM" id="Phobius"/>
    </source>
</evidence>
<dbReference type="AlphaFoldDB" id="A0AAE0TI00"/>
<evidence type="ECO:0000313" key="3">
    <source>
        <dbReference type="Proteomes" id="UP001195483"/>
    </source>
</evidence>